<dbReference type="PROSITE" id="PS50928">
    <property type="entry name" value="ABC_TM1"/>
    <property type="match status" value="1"/>
</dbReference>
<reference evidence="10 11" key="1">
    <citation type="submission" date="2017-02" db="EMBL/GenBank/DDBJ databases">
        <authorList>
            <person name="Peterson S.W."/>
        </authorList>
    </citation>
    <scope>NUCLEOTIDE SEQUENCE [LARGE SCALE GENOMIC DNA]</scope>
    <source>
        <strain evidence="10 11">DSM 21481</strain>
    </source>
</reference>
<evidence type="ECO:0000256" key="6">
    <source>
        <dbReference type="ARBA" id="ARBA00023136"/>
    </source>
</evidence>
<dbReference type="SUPFAM" id="SSF161098">
    <property type="entry name" value="MetI-like"/>
    <property type="match status" value="1"/>
</dbReference>
<dbReference type="OrthoDB" id="4790574at2"/>
<dbReference type="EMBL" id="FUZQ01000001">
    <property type="protein sequence ID" value="SKC38126.1"/>
    <property type="molecule type" value="Genomic_DNA"/>
</dbReference>
<proteinExistence type="inferred from homology"/>
<evidence type="ECO:0000313" key="11">
    <source>
        <dbReference type="Proteomes" id="UP000189777"/>
    </source>
</evidence>
<dbReference type="InterPro" id="IPR035906">
    <property type="entry name" value="MetI-like_sf"/>
</dbReference>
<keyword evidence="6 7" id="KW-0472">Membrane</keyword>
<feature type="transmembrane region" description="Helical" evidence="7">
    <location>
        <begin position="109"/>
        <end position="129"/>
    </location>
</feature>
<dbReference type="Pfam" id="PF00528">
    <property type="entry name" value="BPD_transp_1"/>
    <property type="match status" value="1"/>
</dbReference>
<keyword evidence="3" id="KW-1003">Cell membrane</keyword>
<feature type="region of interest" description="Disordered" evidence="8">
    <location>
        <begin position="1"/>
        <end position="33"/>
    </location>
</feature>
<comment type="similarity">
    <text evidence="7">Belongs to the binding-protein-dependent transport system permease family.</text>
</comment>
<evidence type="ECO:0000259" key="9">
    <source>
        <dbReference type="PROSITE" id="PS50928"/>
    </source>
</evidence>
<dbReference type="RefSeq" id="WP_079570429.1">
    <property type="nucleotide sequence ID" value="NZ_FUZQ01000001.1"/>
</dbReference>
<dbReference type="GO" id="GO:0005886">
    <property type="term" value="C:plasma membrane"/>
    <property type="evidence" value="ECO:0007669"/>
    <property type="project" value="UniProtKB-SubCell"/>
</dbReference>
<dbReference type="GO" id="GO:0055085">
    <property type="term" value="P:transmembrane transport"/>
    <property type="evidence" value="ECO:0007669"/>
    <property type="project" value="InterPro"/>
</dbReference>
<evidence type="ECO:0000256" key="5">
    <source>
        <dbReference type="ARBA" id="ARBA00022989"/>
    </source>
</evidence>
<gene>
    <name evidence="10" type="ORF">SAMN04324258_0479</name>
</gene>
<dbReference type="CDD" id="cd06261">
    <property type="entry name" value="TM_PBP2"/>
    <property type="match status" value="1"/>
</dbReference>
<feature type="transmembrane region" description="Helical" evidence="7">
    <location>
        <begin position="301"/>
        <end position="321"/>
    </location>
</feature>
<keyword evidence="2 7" id="KW-0813">Transport</keyword>
<dbReference type="InterPro" id="IPR000515">
    <property type="entry name" value="MetI-like"/>
</dbReference>
<dbReference type="AlphaFoldDB" id="A0A1T5IG02"/>
<feature type="domain" description="ABC transmembrane type-1" evidence="9">
    <location>
        <begin position="104"/>
        <end position="317"/>
    </location>
</feature>
<comment type="subcellular location">
    <subcellularLocation>
        <location evidence="1 7">Cell membrane</location>
        <topology evidence="1 7">Multi-pass membrane protein</topology>
    </subcellularLocation>
</comment>
<dbReference type="PANTHER" id="PTHR30193:SF41">
    <property type="entry name" value="DIACETYLCHITOBIOSE UPTAKE SYSTEM PERMEASE PROTEIN NGCF"/>
    <property type="match status" value="1"/>
</dbReference>
<keyword evidence="4 7" id="KW-0812">Transmembrane</keyword>
<dbReference type="PANTHER" id="PTHR30193">
    <property type="entry name" value="ABC TRANSPORTER PERMEASE PROTEIN"/>
    <property type="match status" value="1"/>
</dbReference>
<feature type="transmembrane region" description="Helical" evidence="7">
    <location>
        <begin position="38"/>
        <end position="66"/>
    </location>
</feature>
<name>A0A1T5IG02_9MICO</name>
<dbReference type="InterPro" id="IPR051393">
    <property type="entry name" value="ABC_transporter_permease"/>
</dbReference>
<protein>
    <submittedName>
        <fullName evidence="10">Carbohydrate ABC transporter membrane protein 1, CUT1 family (TC 3.A.1.1.-)</fullName>
    </submittedName>
</protein>
<evidence type="ECO:0000256" key="7">
    <source>
        <dbReference type="RuleBase" id="RU363032"/>
    </source>
</evidence>
<sequence>MTTVSAADTARRGPLVPAATTTRPATDRRTRSPHRPRWWTPYAFLAPFLLIFGTFVLVPAVSGVWMSLHNWDFFLPDRPFVGLQNYVDLFTPGALVAQQFWESMRATGIFVVLSVPLLMTIPLALALLLDQRFRGRTFFRAVFFAPYVLGVSVVGLLWQYLLNGNTGLINGYLAELGVTEAVPWLTATPWVWVSLVGVTLWWTMGFNSVVYLAGLQSVDEALYDAAKVDGAGRWARLWHVTLPQLRPVILFVLTMTVLASANMFGQSYLLTGGNPSNETRTAIMFIAEVGLEQFRMGLAAAMSYLLALLLIVVSALNFLFLRQKES</sequence>
<dbReference type="Proteomes" id="UP000189777">
    <property type="component" value="Unassembled WGS sequence"/>
</dbReference>
<accession>A0A1T5IG02</accession>
<evidence type="ECO:0000313" key="10">
    <source>
        <dbReference type="EMBL" id="SKC38126.1"/>
    </source>
</evidence>
<dbReference type="STRING" id="526729.SAMN04324258_0479"/>
<feature type="transmembrane region" description="Helical" evidence="7">
    <location>
        <begin position="248"/>
        <end position="269"/>
    </location>
</feature>
<organism evidence="10 11">
    <name type="scientific">Krasilnikoviella flava</name>
    <dbReference type="NCBI Taxonomy" id="526729"/>
    <lineage>
        <taxon>Bacteria</taxon>
        <taxon>Bacillati</taxon>
        <taxon>Actinomycetota</taxon>
        <taxon>Actinomycetes</taxon>
        <taxon>Micrococcales</taxon>
        <taxon>Promicromonosporaceae</taxon>
        <taxon>Krasilnikoviella</taxon>
    </lineage>
</organism>
<dbReference type="Gene3D" id="1.10.3720.10">
    <property type="entry name" value="MetI-like"/>
    <property type="match status" value="1"/>
</dbReference>
<keyword evidence="5 7" id="KW-1133">Transmembrane helix</keyword>
<keyword evidence="11" id="KW-1185">Reference proteome</keyword>
<evidence type="ECO:0000256" key="2">
    <source>
        <dbReference type="ARBA" id="ARBA00022448"/>
    </source>
</evidence>
<evidence type="ECO:0000256" key="4">
    <source>
        <dbReference type="ARBA" id="ARBA00022692"/>
    </source>
</evidence>
<evidence type="ECO:0000256" key="8">
    <source>
        <dbReference type="SAM" id="MobiDB-lite"/>
    </source>
</evidence>
<evidence type="ECO:0000256" key="3">
    <source>
        <dbReference type="ARBA" id="ARBA00022475"/>
    </source>
</evidence>
<evidence type="ECO:0000256" key="1">
    <source>
        <dbReference type="ARBA" id="ARBA00004651"/>
    </source>
</evidence>
<feature type="transmembrane region" description="Helical" evidence="7">
    <location>
        <begin position="181"/>
        <end position="202"/>
    </location>
</feature>
<feature type="transmembrane region" description="Helical" evidence="7">
    <location>
        <begin position="141"/>
        <end position="161"/>
    </location>
</feature>